<feature type="transmembrane region" description="Helical" evidence="5">
    <location>
        <begin position="213"/>
        <end position="233"/>
    </location>
</feature>
<evidence type="ECO:0000256" key="3">
    <source>
        <dbReference type="ARBA" id="ARBA00023136"/>
    </source>
</evidence>
<reference evidence="7 8" key="1">
    <citation type="journal article" date="2019" name="Environ. Microbiol.">
        <title>Species interactions and distinct microbial communities in high Arctic permafrost affected cryosols are associated with the CH4 and CO2 gas fluxes.</title>
        <authorList>
            <person name="Altshuler I."/>
            <person name="Hamel J."/>
            <person name="Turney S."/>
            <person name="Magnuson E."/>
            <person name="Levesque R."/>
            <person name="Greer C."/>
            <person name="Whyte L.G."/>
        </authorList>
    </citation>
    <scope>NUCLEOTIDE SEQUENCE [LARGE SCALE GENOMIC DNA]</scope>
    <source>
        <strain evidence="7 8">S9.3B</strain>
    </source>
</reference>
<keyword evidence="2 5" id="KW-1133">Transmembrane helix</keyword>
<dbReference type="InterPro" id="IPR050327">
    <property type="entry name" value="Proton-linked_MCT"/>
</dbReference>
<dbReference type="EMBL" id="RCZP01000007">
    <property type="protein sequence ID" value="TPG57696.1"/>
    <property type="molecule type" value="Genomic_DNA"/>
</dbReference>
<feature type="transmembrane region" description="Helical" evidence="5">
    <location>
        <begin position="170"/>
        <end position="193"/>
    </location>
</feature>
<evidence type="ECO:0000313" key="7">
    <source>
        <dbReference type="EMBL" id="TPG57696.1"/>
    </source>
</evidence>
<organism evidence="7 8">
    <name type="scientific">Muricoccus nepalensis</name>
    <dbReference type="NCBI Taxonomy" id="1854500"/>
    <lineage>
        <taxon>Bacteria</taxon>
        <taxon>Pseudomonadati</taxon>
        <taxon>Pseudomonadota</taxon>
        <taxon>Alphaproteobacteria</taxon>
        <taxon>Acetobacterales</taxon>
        <taxon>Roseomonadaceae</taxon>
        <taxon>Muricoccus</taxon>
    </lineage>
</organism>
<dbReference type="Gene3D" id="1.20.1250.20">
    <property type="entry name" value="MFS general substrate transporter like domains"/>
    <property type="match status" value="1"/>
</dbReference>
<evidence type="ECO:0000256" key="5">
    <source>
        <dbReference type="SAM" id="Phobius"/>
    </source>
</evidence>
<feature type="transmembrane region" description="Helical" evidence="5">
    <location>
        <begin position="452"/>
        <end position="473"/>
    </location>
</feature>
<dbReference type="InterPro" id="IPR020846">
    <property type="entry name" value="MFS_dom"/>
</dbReference>
<dbReference type="InterPro" id="IPR036259">
    <property type="entry name" value="MFS_trans_sf"/>
</dbReference>
<comment type="caution">
    <text evidence="7">The sequence shown here is derived from an EMBL/GenBank/DDBJ whole genome shotgun (WGS) entry which is preliminary data.</text>
</comment>
<proteinExistence type="predicted"/>
<name>A0A502G9J1_9PROT</name>
<feature type="transmembrane region" description="Helical" evidence="5">
    <location>
        <begin position="479"/>
        <end position="500"/>
    </location>
</feature>
<feature type="transmembrane region" description="Helical" evidence="5">
    <location>
        <begin position="334"/>
        <end position="355"/>
    </location>
</feature>
<evidence type="ECO:0000256" key="1">
    <source>
        <dbReference type="ARBA" id="ARBA00022692"/>
    </source>
</evidence>
<feature type="transmembrane region" description="Helical" evidence="5">
    <location>
        <begin position="421"/>
        <end position="440"/>
    </location>
</feature>
<protein>
    <submittedName>
        <fullName evidence="7">MFS transporter</fullName>
    </submittedName>
</protein>
<dbReference type="SUPFAM" id="SSF103473">
    <property type="entry name" value="MFS general substrate transporter"/>
    <property type="match status" value="1"/>
</dbReference>
<dbReference type="GO" id="GO:0022857">
    <property type="term" value="F:transmembrane transporter activity"/>
    <property type="evidence" value="ECO:0007669"/>
    <property type="project" value="InterPro"/>
</dbReference>
<dbReference type="Pfam" id="PF07690">
    <property type="entry name" value="MFS_1"/>
    <property type="match status" value="1"/>
</dbReference>
<feature type="compositionally biased region" description="Basic and acidic residues" evidence="4">
    <location>
        <begin position="136"/>
        <end position="147"/>
    </location>
</feature>
<feature type="region of interest" description="Disordered" evidence="4">
    <location>
        <begin position="103"/>
        <end position="170"/>
    </location>
</feature>
<gene>
    <name evidence="7" type="ORF">EAH89_09695</name>
</gene>
<feature type="transmembrane region" description="Helical" evidence="5">
    <location>
        <begin position="512"/>
        <end position="535"/>
    </location>
</feature>
<evidence type="ECO:0000313" key="8">
    <source>
        <dbReference type="Proteomes" id="UP000317078"/>
    </source>
</evidence>
<dbReference type="PROSITE" id="PS50850">
    <property type="entry name" value="MFS"/>
    <property type="match status" value="1"/>
</dbReference>
<dbReference type="PANTHER" id="PTHR11360:SF284">
    <property type="entry name" value="EG:103B4.3 PROTEIN-RELATED"/>
    <property type="match status" value="1"/>
</dbReference>
<evidence type="ECO:0000256" key="4">
    <source>
        <dbReference type="SAM" id="MobiDB-lite"/>
    </source>
</evidence>
<evidence type="ECO:0000256" key="2">
    <source>
        <dbReference type="ARBA" id="ARBA00022989"/>
    </source>
</evidence>
<feature type="transmembrane region" description="Helical" evidence="5">
    <location>
        <begin position="388"/>
        <end position="409"/>
    </location>
</feature>
<keyword evidence="8" id="KW-1185">Reference proteome</keyword>
<dbReference type="InterPro" id="IPR011701">
    <property type="entry name" value="MFS"/>
</dbReference>
<evidence type="ECO:0000259" key="6">
    <source>
        <dbReference type="PROSITE" id="PS50850"/>
    </source>
</evidence>
<feature type="transmembrane region" description="Helical" evidence="5">
    <location>
        <begin position="273"/>
        <end position="297"/>
    </location>
</feature>
<feature type="domain" description="Major facilitator superfamily (MFS) profile" evidence="6">
    <location>
        <begin position="180"/>
        <end position="566"/>
    </location>
</feature>
<dbReference type="CDD" id="cd17355">
    <property type="entry name" value="MFS_YcxA_like"/>
    <property type="match status" value="1"/>
</dbReference>
<feature type="transmembrane region" description="Helical" evidence="5">
    <location>
        <begin position="541"/>
        <end position="561"/>
    </location>
</feature>
<sequence>MEAWGSSVASSIASASMSARSPMARWPAPRPFSVATTPYFPIPSVTSRPQPRRVSATSAAVRASSMPISGWAWMSRRIAASSGWRARMRSRAASSIGGSISALGARRRGEDAAGRRGCQGPAGRHGRAAPGGGAGDWRRRGDRRQASPEEDAPGTGSDAMRNASGRGSGAATTAIGNPGIWAVVVAAAVAASMSMGIRQTYGLFLLPLGAEEGIPAVTLGMAVALHNLTWGIAQPVTGAFGDRYGAGRVAAFGGALYVAGLGLVAIHPSAITALLGIGLMTGIGVGCAGTGSVMAAVGRAATPERRASMMGIAAAGGSVGQALLVPYAQFGIGWFGAASALGAMALAAMLIIPAARVLEWAPRNPAAPTRGVSELPELARNALGHRDFALLTLGFFACGFQLAFLTAHLPAHLALCGMPPWLGATSLMLVGLFNIPGSWFCGKLGGIIRPEVALGAIYLARSLAIALFAVLPVTEWGTLLFAAVLGSIWLGSVPLTAAAIARRFGVADLGALYGVCFFSHQIGGFLGVGAGAVLLQQTGSYAAFWPVMILVGLGAVAANWATRGPIRATAMA</sequence>
<keyword evidence="1 5" id="KW-0812">Transmembrane</keyword>
<dbReference type="Proteomes" id="UP000317078">
    <property type="component" value="Unassembled WGS sequence"/>
</dbReference>
<dbReference type="PANTHER" id="PTHR11360">
    <property type="entry name" value="MONOCARBOXYLATE TRANSPORTER"/>
    <property type="match status" value="1"/>
</dbReference>
<keyword evidence="3 5" id="KW-0472">Membrane</keyword>
<feature type="transmembrane region" description="Helical" evidence="5">
    <location>
        <begin position="245"/>
        <end position="267"/>
    </location>
</feature>
<dbReference type="AlphaFoldDB" id="A0A502G9J1"/>
<accession>A0A502G9J1</accession>